<name>A0A939QRG8_9MICO</name>
<organism evidence="1 2">
    <name type="scientific">Microbacterium stercoris</name>
    <dbReference type="NCBI Taxonomy" id="2820289"/>
    <lineage>
        <taxon>Bacteria</taxon>
        <taxon>Bacillati</taxon>
        <taxon>Actinomycetota</taxon>
        <taxon>Actinomycetes</taxon>
        <taxon>Micrococcales</taxon>
        <taxon>Microbacteriaceae</taxon>
        <taxon>Microbacterium</taxon>
    </lineage>
</organism>
<comment type="caution">
    <text evidence="1">The sequence shown here is derived from an EMBL/GenBank/DDBJ whole genome shotgun (WGS) entry which is preliminary data.</text>
</comment>
<dbReference type="RefSeq" id="WP_208503076.1">
    <property type="nucleotide sequence ID" value="NZ_JAGFOA010000003.1"/>
</dbReference>
<dbReference type="EMBL" id="JAGFOA010000003">
    <property type="protein sequence ID" value="MBO3663713.1"/>
    <property type="molecule type" value="Genomic_DNA"/>
</dbReference>
<sequence length="176" mass="19991">MDDEGRAELRADLIAGAVYPGDPEMTPEVIEEHLMLLDESGFLRIFDADGATWIALTRPLRTPRPLPSECPPPPVQEASGRFLAVGGARERVRAEQGERASEWARWEQEQERTRIPKRPLLLDAPPIGCPDHPNGRYADCGPCGTARRRHDRWVAQQRYEDQIAKFNEEQEQEGPW</sequence>
<reference evidence="1" key="1">
    <citation type="submission" date="2021-03" db="EMBL/GenBank/DDBJ databases">
        <title>Microbacterium sp. nov., a novel actinobacterium isolated from cow dung.</title>
        <authorList>
            <person name="Zhang L."/>
        </authorList>
    </citation>
    <scope>NUCLEOTIDE SEQUENCE</scope>
    <source>
        <strain evidence="1">NEAU-LLB</strain>
    </source>
</reference>
<keyword evidence="2" id="KW-1185">Reference proteome</keyword>
<protein>
    <submittedName>
        <fullName evidence="1">Uncharacterized protein</fullName>
    </submittedName>
</protein>
<proteinExistence type="predicted"/>
<dbReference type="AlphaFoldDB" id="A0A939QRG8"/>
<dbReference type="Proteomes" id="UP000680132">
    <property type="component" value="Unassembled WGS sequence"/>
</dbReference>
<evidence type="ECO:0000313" key="1">
    <source>
        <dbReference type="EMBL" id="MBO3663713.1"/>
    </source>
</evidence>
<gene>
    <name evidence="1" type="ORF">J5V96_09315</name>
</gene>
<evidence type="ECO:0000313" key="2">
    <source>
        <dbReference type="Proteomes" id="UP000680132"/>
    </source>
</evidence>
<accession>A0A939QRG8</accession>